<dbReference type="EMBL" id="JAGQHS010000018">
    <property type="protein sequence ID" value="MCA9755254.1"/>
    <property type="molecule type" value="Genomic_DNA"/>
</dbReference>
<evidence type="ECO:0000313" key="1">
    <source>
        <dbReference type="EMBL" id="MCA9755254.1"/>
    </source>
</evidence>
<gene>
    <name evidence="1" type="ORF">KDA27_05585</name>
</gene>
<reference evidence="1" key="1">
    <citation type="submission" date="2020-04" db="EMBL/GenBank/DDBJ databases">
        <authorList>
            <person name="Zhang T."/>
        </authorList>
    </citation>
    <scope>NUCLEOTIDE SEQUENCE</scope>
    <source>
        <strain evidence="1">HKST-UBA02</strain>
    </source>
</reference>
<dbReference type="SUPFAM" id="SSF55961">
    <property type="entry name" value="Bet v1-like"/>
    <property type="match status" value="1"/>
</dbReference>
<protein>
    <submittedName>
        <fullName evidence="1">SRPBCC family protein</fullName>
    </submittedName>
</protein>
<comment type="caution">
    <text evidence="1">The sequence shown here is derived from an EMBL/GenBank/DDBJ whole genome shotgun (WGS) entry which is preliminary data.</text>
</comment>
<evidence type="ECO:0000313" key="2">
    <source>
        <dbReference type="Proteomes" id="UP000739538"/>
    </source>
</evidence>
<dbReference type="AlphaFoldDB" id="A0A956SDH5"/>
<dbReference type="Proteomes" id="UP000739538">
    <property type="component" value="Unassembled WGS sequence"/>
</dbReference>
<organism evidence="1 2">
    <name type="scientific">Eiseniibacteriota bacterium</name>
    <dbReference type="NCBI Taxonomy" id="2212470"/>
    <lineage>
        <taxon>Bacteria</taxon>
        <taxon>Candidatus Eiseniibacteriota</taxon>
    </lineage>
</organism>
<proteinExistence type="predicted"/>
<sequence>MVKVRNVHERRLSTSRSQVGVLIDSLATDGDLLWPKERWPSMRFDRPLGRGASGGHGPIRYFIESYEPGVRVRFRFTGPRGFDGTHGFESLPLSDGSNLLRHTLEMKARGPAAVTWPLVYRPLHNALIEDSLTKAEKSLGQESKTRHWSLWVRMLRRVLRGGRS</sequence>
<name>A0A956SDH5_UNCEI</name>
<reference evidence="1" key="2">
    <citation type="journal article" date="2021" name="Microbiome">
        <title>Successional dynamics and alternative stable states in a saline activated sludge microbial community over 9 years.</title>
        <authorList>
            <person name="Wang Y."/>
            <person name="Ye J."/>
            <person name="Ju F."/>
            <person name="Liu L."/>
            <person name="Boyd J.A."/>
            <person name="Deng Y."/>
            <person name="Parks D.H."/>
            <person name="Jiang X."/>
            <person name="Yin X."/>
            <person name="Woodcroft B.J."/>
            <person name="Tyson G.W."/>
            <person name="Hugenholtz P."/>
            <person name="Polz M.F."/>
            <person name="Zhang T."/>
        </authorList>
    </citation>
    <scope>NUCLEOTIDE SEQUENCE</scope>
    <source>
        <strain evidence="1">HKST-UBA02</strain>
    </source>
</reference>
<accession>A0A956SDH5</accession>